<evidence type="ECO:0000313" key="2">
    <source>
        <dbReference type="Proteomes" id="UP000886523"/>
    </source>
</evidence>
<dbReference type="AlphaFoldDB" id="A0A9P6B8M2"/>
<accession>A0A9P6B8M2</accession>
<protein>
    <submittedName>
        <fullName evidence="1">Uncharacterized protein</fullName>
    </submittedName>
</protein>
<dbReference type="EMBL" id="MU128919">
    <property type="protein sequence ID" value="KAF9519267.1"/>
    <property type="molecule type" value="Genomic_DNA"/>
</dbReference>
<comment type="caution">
    <text evidence="1">The sequence shown here is derived from an EMBL/GenBank/DDBJ whole genome shotgun (WGS) entry which is preliminary data.</text>
</comment>
<dbReference type="Proteomes" id="UP000886523">
    <property type="component" value="Unassembled WGS sequence"/>
</dbReference>
<keyword evidence="2" id="KW-1185">Reference proteome</keyword>
<organism evidence="1 2">
    <name type="scientific">Hydnum rufescens UP504</name>
    <dbReference type="NCBI Taxonomy" id="1448309"/>
    <lineage>
        <taxon>Eukaryota</taxon>
        <taxon>Fungi</taxon>
        <taxon>Dikarya</taxon>
        <taxon>Basidiomycota</taxon>
        <taxon>Agaricomycotina</taxon>
        <taxon>Agaricomycetes</taxon>
        <taxon>Cantharellales</taxon>
        <taxon>Hydnaceae</taxon>
        <taxon>Hydnum</taxon>
    </lineage>
</organism>
<proteinExistence type="predicted"/>
<evidence type="ECO:0000313" key="1">
    <source>
        <dbReference type="EMBL" id="KAF9519267.1"/>
    </source>
</evidence>
<reference evidence="1" key="1">
    <citation type="journal article" date="2020" name="Nat. Commun.">
        <title>Large-scale genome sequencing of mycorrhizal fungi provides insights into the early evolution of symbiotic traits.</title>
        <authorList>
            <person name="Miyauchi S."/>
            <person name="Kiss E."/>
            <person name="Kuo A."/>
            <person name="Drula E."/>
            <person name="Kohler A."/>
            <person name="Sanchez-Garcia M."/>
            <person name="Morin E."/>
            <person name="Andreopoulos B."/>
            <person name="Barry K.W."/>
            <person name="Bonito G."/>
            <person name="Buee M."/>
            <person name="Carver A."/>
            <person name="Chen C."/>
            <person name="Cichocki N."/>
            <person name="Clum A."/>
            <person name="Culley D."/>
            <person name="Crous P.W."/>
            <person name="Fauchery L."/>
            <person name="Girlanda M."/>
            <person name="Hayes R.D."/>
            <person name="Keri Z."/>
            <person name="LaButti K."/>
            <person name="Lipzen A."/>
            <person name="Lombard V."/>
            <person name="Magnuson J."/>
            <person name="Maillard F."/>
            <person name="Murat C."/>
            <person name="Nolan M."/>
            <person name="Ohm R.A."/>
            <person name="Pangilinan J."/>
            <person name="Pereira M.F."/>
            <person name="Perotto S."/>
            <person name="Peter M."/>
            <person name="Pfister S."/>
            <person name="Riley R."/>
            <person name="Sitrit Y."/>
            <person name="Stielow J.B."/>
            <person name="Szollosi G."/>
            <person name="Zifcakova L."/>
            <person name="Stursova M."/>
            <person name="Spatafora J.W."/>
            <person name="Tedersoo L."/>
            <person name="Vaario L.M."/>
            <person name="Yamada A."/>
            <person name="Yan M."/>
            <person name="Wang P."/>
            <person name="Xu J."/>
            <person name="Bruns T."/>
            <person name="Baldrian P."/>
            <person name="Vilgalys R."/>
            <person name="Dunand C."/>
            <person name="Henrissat B."/>
            <person name="Grigoriev I.V."/>
            <person name="Hibbett D."/>
            <person name="Nagy L.G."/>
            <person name="Martin F.M."/>
        </authorList>
    </citation>
    <scope>NUCLEOTIDE SEQUENCE</scope>
    <source>
        <strain evidence="1">UP504</strain>
    </source>
</reference>
<name>A0A9P6B8M2_9AGAM</name>
<sequence>MPTTYSEQWDCDEDQLLRLRGSGWTTIRRKRPPPFQVQKSRSRLRLGTTAPAVVLTTVGIGDERALTLIA</sequence>
<gene>
    <name evidence="1" type="ORF">BS47DRAFT_1337496</name>
</gene>